<dbReference type="EMBL" id="CP162599">
    <property type="protein sequence ID" value="XDK34560.1"/>
    <property type="molecule type" value="Genomic_DNA"/>
</dbReference>
<dbReference type="RefSeq" id="WP_368655230.1">
    <property type="nucleotide sequence ID" value="NZ_CP162599.1"/>
</dbReference>
<dbReference type="InterPro" id="IPR002933">
    <property type="entry name" value="Peptidase_M20"/>
</dbReference>
<dbReference type="Pfam" id="PF07687">
    <property type="entry name" value="M20_dimer"/>
    <property type="match status" value="1"/>
</dbReference>
<keyword evidence="1" id="KW-0464">Manganese</keyword>
<sequence length="371" mass="41183">MNKTNLESAIALRRELHQHPELSNEEVWTKQHLIEFLQKNTTNIEIIDKGEWFYAAYRVGKDKKNIAFRADYDALPMDEVIDIPWGSQFPGKAHKCGHDGHSATLAAFALEVDQKGAEHNIFFLFQPAEEVGAGALKCLPLIEEEKVDEIYGYHNMSGMPAHSINIMKGVTQCASTGMIIKMVGAPAHASQPETGVNPAFAIANIIQSIPELTKESDGILLCTVIQVDIGERAFGMSASKGELLLTLRALYEDEMTALRDSLIDLANQEAEKYGLTVSFEYSDTFPETRNHDESVDVIMNVAKEKGYVVNEMDKPFRGSEDYGHYTKLTKGAFCFIGNGEDHPPVHTSAYDFRDDLIEVACDLFKGISGTN</sequence>
<dbReference type="Pfam" id="PF01546">
    <property type="entry name" value="Peptidase_M20"/>
    <property type="match status" value="1"/>
</dbReference>
<keyword evidence="1" id="KW-0479">Metal-binding</keyword>
<feature type="binding site" evidence="1">
    <location>
        <position position="98"/>
    </location>
    <ligand>
        <name>Mn(2+)</name>
        <dbReference type="ChEBI" id="CHEBI:29035"/>
        <label>2</label>
    </ligand>
</feature>
<dbReference type="AlphaFoldDB" id="A0AB39HVL0"/>
<dbReference type="PANTHER" id="PTHR11014:SF169">
    <property type="entry name" value="CLAN MH, FAMILY M20, PEPTIDASE T-LIKE METALLOPEPTIDASE"/>
    <property type="match status" value="1"/>
</dbReference>
<comment type="cofactor">
    <cofactor evidence="1">
        <name>Mn(2+)</name>
        <dbReference type="ChEBI" id="CHEBI:29035"/>
    </cofactor>
    <text evidence="1">The Mn(2+) ion enhances activity.</text>
</comment>
<dbReference type="GO" id="GO:0046872">
    <property type="term" value="F:metal ion binding"/>
    <property type="evidence" value="ECO:0007669"/>
    <property type="project" value="UniProtKB-KW"/>
</dbReference>
<dbReference type="GO" id="GO:0016787">
    <property type="term" value="F:hydrolase activity"/>
    <property type="evidence" value="ECO:0007669"/>
    <property type="project" value="InterPro"/>
</dbReference>
<dbReference type="InterPro" id="IPR036264">
    <property type="entry name" value="Bact_exopeptidase_dim_dom"/>
</dbReference>
<dbReference type="NCBIfam" id="TIGR01891">
    <property type="entry name" value="amidohydrolases"/>
    <property type="match status" value="1"/>
</dbReference>
<feature type="domain" description="Peptidase M20 dimerisation" evidence="2">
    <location>
        <begin position="175"/>
        <end position="273"/>
    </location>
</feature>
<gene>
    <name evidence="3" type="ORF">AB4Y30_13610</name>
</gene>
<dbReference type="PIRSF" id="PIRSF005962">
    <property type="entry name" value="Pept_M20D_amidohydro"/>
    <property type="match status" value="1"/>
</dbReference>
<dbReference type="Gene3D" id="3.40.630.10">
    <property type="entry name" value="Zn peptidases"/>
    <property type="match status" value="1"/>
</dbReference>
<dbReference type="InterPro" id="IPR017439">
    <property type="entry name" value="Amidohydrolase"/>
</dbReference>
<feature type="binding site" evidence="1">
    <location>
        <position position="154"/>
    </location>
    <ligand>
        <name>Mn(2+)</name>
        <dbReference type="ChEBI" id="CHEBI:29035"/>
        <label>2</label>
    </ligand>
</feature>
<dbReference type="PANTHER" id="PTHR11014">
    <property type="entry name" value="PEPTIDASE M20 FAMILY MEMBER"/>
    <property type="match status" value="1"/>
</dbReference>
<protein>
    <submittedName>
        <fullName evidence="3">M20 family metallopeptidase</fullName>
    </submittedName>
</protein>
<evidence type="ECO:0000259" key="2">
    <source>
        <dbReference type="Pfam" id="PF07687"/>
    </source>
</evidence>
<proteinExistence type="predicted"/>
<feature type="binding site" evidence="1">
    <location>
        <position position="96"/>
    </location>
    <ligand>
        <name>Mn(2+)</name>
        <dbReference type="ChEBI" id="CHEBI:29035"/>
        <label>2</label>
    </ligand>
</feature>
<organism evidence="3">
    <name type="scientific">Ornithinibacillus sp. 4-3</name>
    <dbReference type="NCBI Taxonomy" id="3231488"/>
    <lineage>
        <taxon>Bacteria</taxon>
        <taxon>Bacillati</taxon>
        <taxon>Bacillota</taxon>
        <taxon>Bacilli</taxon>
        <taxon>Bacillales</taxon>
        <taxon>Bacillaceae</taxon>
        <taxon>Ornithinibacillus</taxon>
    </lineage>
</organism>
<feature type="binding site" evidence="1">
    <location>
        <position position="130"/>
    </location>
    <ligand>
        <name>Mn(2+)</name>
        <dbReference type="ChEBI" id="CHEBI:29035"/>
        <label>2</label>
    </ligand>
</feature>
<name>A0AB39HVL0_9BACI</name>
<dbReference type="Gene3D" id="3.30.70.360">
    <property type="match status" value="1"/>
</dbReference>
<accession>A0AB39HVL0</accession>
<evidence type="ECO:0000313" key="3">
    <source>
        <dbReference type="EMBL" id="XDK34560.1"/>
    </source>
</evidence>
<feature type="binding site" evidence="1">
    <location>
        <position position="346"/>
    </location>
    <ligand>
        <name>Mn(2+)</name>
        <dbReference type="ChEBI" id="CHEBI:29035"/>
        <label>2</label>
    </ligand>
</feature>
<dbReference type="SUPFAM" id="SSF55031">
    <property type="entry name" value="Bacterial exopeptidase dimerisation domain"/>
    <property type="match status" value="1"/>
</dbReference>
<dbReference type="InterPro" id="IPR011650">
    <property type="entry name" value="Peptidase_M20_dimer"/>
</dbReference>
<reference evidence="3" key="1">
    <citation type="submission" date="2024-07" db="EMBL/GenBank/DDBJ databases">
        <title>Halotolerant mesophilic bacterium Ornithinibacillus sp. 4-3, sp. nov., isolated from soil.</title>
        <authorList>
            <person name="Sidarenka A.V."/>
            <person name="Guliayeva D.E."/>
            <person name="Leanovich S.I."/>
            <person name="Hileuskaya K.S."/>
            <person name="Akhremchuk A.E."/>
            <person name="Sikolenko M.A."/>
            <person name="Valentovich L.N."/>
        </authorList>
    </citation>
    <scope>NUCLEOTIDE SEQUENCE</scope>
    <source>
        <strain evidence="3">4-3</strain>
    </source>
</reference>
<dbReference type="SUPFAM" id="SSF53187">
    <property type="entry name" value="Zn-dependent exopeptidases"/>
    <property type="match status" value="1"/>
</dbReference>
<evidence type="ECO:0000256" key="1">
    <source>
        <dbReference type="PIRSR" id="PIRSR005962-1"/>
    </source>
</evidence>